<sequence length="113" mass="12238">METPEAVFGTRQAVSSCFKAISSQEPSSVVEDVELDVALLLMKDEAFALAAELRRQAAMAPHFQSQPTAGQAPVAIWPHNSSCMVWVPQQGREVQGPERPWLELDQPAAAPAP</sequence>
<keyword evidence="2" id="KW-1185">Reference proteome</keyword>
<accession>A0A699ZM26</accession>
<protein>
    <submittedName>
        <fullName evidence="1">Uncharacterized protein</fullName>
    </submittedName>
</protein>
<evidence type="ECO:0000313" key="1">
    <source>
        <dbReference type="EMBL" id="GFH23095.1"/>
    </source>
</evidence>
<gene>
    <name evidence="1" type="ORF">HaLaN_20654</name>
</gene>
<reference evidence="1 2" key="1">
    <citation type="submission" date="2020-02" db="EMBL/GenBank/DDBJ databases">
        <title>Draft genome sequence of Haematococcus lacustris strain NIES-144.</title>
        <authorList>
            <person name="Morimoto D."/>
            <person name="Nakagawa S."/>
            <person name="Yoshida T."/>
            <person name="Sawayama S."/>
        </authorList>
    </citation>
    <scope>NUCLEOTIDE SEQUENCE [LARGE SCALE GENOMIC DNA]</scope>
    <source>
        <strain evidence="1 2">NIES-144</strain>
    </source>
</reference>
<dbReference type="Proteomes" id="UP000485058">
    <property type="component" value="Unassembled WGS sequence"/>
</dbReference>
<name>A0A699ZM26_HAELA</name>
<dbReference type="EMBL" id="BLLF01002192">
    <property type="protein sequence ID" value="GFH23095.1"/>
    <property type="molecule type" value="Genomic_DNA"/>
</dbReference>
<evidence type="ECO:0000313" key="2">
    <source>
        <dbReference type="Proteomes" id="UP000485058"/>
    </source>
</evidence>
<proteinExistence type="predicted"/>
<dbReference type="AlphaFoldDB" id="A0A699ZM26"/>
<comment type="caution">
    <text evidence="1">The sequence shown here is derived from an EMBL/GenBank/DDBJ whole genome shotgun (WGS) entry which is preliminary data.</text>
</comment>
<organism evidence="1 2">
    <name type="scientific">Haematococcus lacustris</name>
    <name type="common">Green alga</name>
    <name type="synonym">Haematococcus pluvialis</name>
    <dbReference type="NCBI Taxonomy" id="44745"/>
    <lineage>
        <taxon>Eukaryota</taxon>
        <taxon>Viridiplantae</taxon>
        <taxon>Chlorophyta</taxon>
        <taxon>core chlorophytes</taxon>
        <taxon>Chlorophyceae</taxon>
        <taxon>CS clade</taxon>
        <taxon>Chlamydomonadales</taxon>
        <taxon>Haematococcaceae</taxon>
        <taxon>Haematococcus</taxon>
    </lineage>
</organism>